<evidence type="ECO:0000256" key="1">
    <source>
        <dbReference type="SAM" id="SignalP"/>
    </source>
</evidence>
<feature type="chain" id="PRO_5036449235" evidence="1">
    <location>
        <begin position="21"/>
        <end position="130"/>
    </location>
</feature>
<evidence type="ECO:0000313" key="2">
    <source>
        <dbReference type="EMBL" id="GFT22337.1"/>
    </source>
</evidence>
<proteinExistence type="predicted"/>
<feature type="non-terminal residue" evidence="2">
    <location>
        <position position="1"/>
    </location>
</feature>
<sequence length="130" mass="14391">MVVKMLFCVTFSALVLVSSAFFLKNEHPTKEIGFNQSHSQGVGLNFFANIADAEACSCKNGRCVKDNKGNWKCLCNPRHSMQGTDCAECYCGKKGKCIFTETFNKETLNVQYEKKCVCDSGYADKNGICV</sequence>
<keyword evidence="3" id="KW-1185">Reference proteome</keyword>
<dbReference type="OrthoDB" id="10357395at2759"/>
<comment type="caution">
    <text evidence="2">The sequence shown here is derived from an EMBL/GenBank/DDBJ whole genome shotgun (WGS) entry which is preliminary data.</text>
</comment>
<name>A0A8X6NMF2_NEPPI</name>
<accession>A0A8X6NMF2</accession>
<dbReference type="Proteomes" id="UP000887013">
    <property type="component" value="Unassembled WGS sequence"/>
</dbReference>
<feature type="signal peptide" evidence="1">
    <location>
        <begin position="1"/>
        <end position="20"/>
    </location>
</feature>
<dbReference type="AlphaFoldDB" id="A0A8X6NMF2"/>
<dbReference type="EMBL" id="BMAW01011172">
    <property type="protein sequence ID" value="GFT22337.1"/>
    <property type="molecule type" value="Genomic_DNA"/>
</dbReference>
<protein>
    <submittedName>
        <fullName evidence="2">Fibropellin-1</fullName>
    </submittedName>
</protein>
<gene>
    <name evidence="2" type="primary">notch1_3</name>
    <name evidence="2" type="ORF">NPIL_418131</name>
</gene>
<organism evidence="2 3">
    <name type="scientific">Nephila pilipes</name>
    <name type="common">Giant wood spider</name>
    <name type="synonym">Nephila maculata</name>
    <dbReference type="NCBI Taxonomy" id="299642"/>
    <lineage>
        <taxon>Eukaryota</taxon>
        <taxon>Metazoa</taxon>
        <taxon>Ecdysozoa</taxon>
        <taxon>Arthropoda</taxon>
        <taxon>Chelicerata</taxon>
        <taxon>Arachnida</taxon>
        <taxon>Araneae</taxon>
        <taxon>Araneomorphae</taxon>
        <taxon>Entelegynae</taxon>
        <taxon>Araneoidea</taxon>
        <taxon>Nephilidae</taxon>
        <taxon>Nephila</taxon>
    </lineage>
</organism>
<reference evidence="2" key="1">
    <citation type="submission" date="2020-08" db="EMBL/GenBank/DDBJ databases">
        <title>Multicomponent nature underlies the extraordinary mechanical properties of spider dragline silk.</title>
        <authorList>
            <person name="Kono N."/>
            <person name="Nakamura H."/>
            <person name="Mori M."/>
            <person name="Yoshida Y."/>
            <person name="Ohtoshi R."/>
            <person name="Malay A.D."/>
            <person name="Moran D.A.P."/>
            <person name="Tomita M."/>
            <person name="Numata K."/>
            <person name="Arakawa K."/>
        </authorList>
    </citation>
    <scope>NUCLEOTIDE SEQUENCE</scope>
</reference>
<evidence type="ECO:0000313" key="3">
    <source>
        <dbReference type="Proteomes" id="UP000887013"/>
    </source>
</evidence>
<keyword evidence="1" id="KW-0732">Signal</keyword>